<keyword evidence="3" id="KW-0808">Transferase</keyword>
<feature type="transmembrane region" description="Helical" evidence="1">
    <location>
        <begin position="104"/>
        <end position="125"/>
    </location>
</feature>
<feature type="transmembrane region" description="Helical" evidence="1">
    <location>
        <begin position="270"/>
        <end position="290"/>
    </location>
</feature>
<dbReference type="Pfam" id="PF01757">
    <property type="entry name" value="Acyl_transf_3"/>
    <property type="match status" value="1"/>
</dbReference>
<gene>
    <name evidence="3" type="ORF">SAMN05421874_11922</name>
</gene>
<keyword evidence="3" id="KW-0378">Hydrolase</keyword>
<dbReference type="STRING" id="683260.SAMN05421874_11922"/>
<dbReference type="GO" id="GO:0009103">
    <property type="term" value="P:lipopolysaccharide biosynthetic process"/>
    <property type="evidence" value="ECO:0007669"/>
    <property type="project" value="TreeGrafter"/>
</dbReference>
<reference evidence="3 4" key="1">
    <citation type="submission" date="2016-10" db="EMBL/GenBank/DDBJ databases">
        <authorList>
            <person name="de Groot N.N."/>
        </authorList>
    </citation>
    <scope>NUCLEOTIDE SEQUENCE [LARGE SCALE GENOMIC DNA]</scope>
    <source>
        <strain evidence="3 4">CGMCC 4.5681</strain>
    </source>
</reference>
<feature type="transmembrane region" description="Helical" evidence="1">
    <location>
        <begin position="241"/>
        <end position="258"/>
    </location>
</feature>
<keyword evidence="1" id="KW-0812">Transmembrane</keyword>
<dbReference type="AlphaFoldDB" id="A0A1G9IX14"/>
<feature type="transmembrane region" description="Helical" evidence="1">
    <location>
        <begin position="71"/>
        <end position="92"/>
    </location>
</feature>
<evidence type="ECO:0000313" key="3">
    <source>
        <dbReference type="EMBL" id="SDL29819.1"/>
    </source>
</evidence>
<dbReference type="PANTHER" id="PTHR23028:SF53">
    <property type="entry name" value="ACYL_TRANSF_3 DOMAIN-CONTAINING PROTEIN"/>
    <property type="match status" value="1"/>
</dbReference>
<keyword evidence="4" id="KW-1185">Reference proteome</keyword>
<feature type="domain" description="Acyltransferase 3" evidence="2">
    <location>
        <begin position="30"/>
        <end position="352"/>
    </location>
</feature>
<proteinExistence type="predicted"/>
<feature type="transmembrane region" description="Helical" evidence="1">
    <location>
        <begin position="334"/>
        <end position="355"/>
    </location>
</feature>
<feature type="transmembrane region" description="Helical" evidence="1">
    <location>
        <begin position="183"/>
        <end position="206"/>
    </location>
</feature>
<feature type="transmembrane region" description="Helical" evidence="1">
    <location>
        <begin position="297"/>
        <end position="314"/>
    </location>
</feature>
<keyword evidence="1" id="KW-1133">Transmembrane helix</keyword>
<dbReference type="GO" id="GO:0016787">
    <property type="term" value="F:hydrolase activity"/>
    <property type="evidence" value="ECO:0007669"/>
    <property type="project" value="UniProtKB-KW"/>
</dbReference>
<dbReference type="PANTHER" id="PTHR23028">
    <property type="entry name" value="ACETYLTRANSFERASE"/>
    <property type="match status" value="1"/>
</dbReference>
<feature type="transmembrane region" description="Helical" evidence="1">
    <location>
        <begin position="155"/>
        <end position="176"/>
    </location>
</feature>
<organism evidence="3 4">
    <name type="scientific">Nonomuraea maritima</name>
    <dbReference type="NCBI Taxonomy" id="683260"/>
    <lineage>
        <taxon>Bacteria</taxon>
        <taxon>Bacillati</taxon>
        <taxon>Actinomycetota</taxon>
        <taxon>Actinomycetes</taxon>
        <taxon>Streptosporangiales</taxon>
        <taxon>Streptosporangiaceae</taxon>
        <taxon>Nonomuraea</taxon>
    </lineage>
</organism>
<accession>A0A1G9IX14</accession>
<keyword evidence="1" id="KW-0472">Membrane</keyword>
<dbReference type="Proteomes" id="UP000198683">
    <property type="component" value="Unassembled WGS sequence"/>
</dbReference>
<dbReference type="GO" id="GO:0016020">
    <property type="term" value="C:membrane"/>
    <property type="evidence" value="ECO:0007669"/>
    <property type="project" value="TreeGrafter"/>
</dbReference>
<sequence>MPPPKTGWILRVRTPARPQLATLPRQDRLYEIDLLRIIAAVAVMVYHYGFADYAGGLTKEQYAGLDVVVRYGYLGVDLFFLISGFVVLLSAFGRTPRQFVTSRVTRLYPAYWVAVTFTALTLVLLSQGQFTVTPLQFAANATMANSLVDQPNIDVVYWTLWSELRFYVLVFALVCFGVTKNRVLWALWTWLGITFLLHASVLPGAAQNLLSLVFQPDWAQYFIAGMALCLVYRFGPSLQPVLIFLISYGYAVVVALDFADDVAARYQTTINLIVVLALVAAAFAVMMYVALRLTGRFARPWFAALGALTYPLYLVHDRVGVVLFNRLDTVLNPWVVLGLVVALMVGLAWAAHRYVERPFAPVLKRAVTRVLSAKPAST</sequence>
<protein>
    <submittedName>
        <fullName evidence="3">Peptidoglycan/LPS O-acetylase OafA/YrhL, contains acyltransferase and SGNH-hydrolase domains</fullName>
    </submittedName>
</protein>
<evidence type="ECO:0000259" key="2">
    <source>
        <dbReference type="Pfam" id="PF01757"/>
    </source>
</evidence>
<dbReference type="InterPro" id="IPR050879">
    <property type="entry name" value="Acyltransferase_3"/>
</dbReference>
<evidence type="ECO:0000256" key="1">
    <source>
        <dbReference type="SAM" id="Phobius"/>
    </source>
</evidence>
<name>A0A1G9IX14_9ACTN</name>
<evidence type="ECO:0000313" key="4">
    <source>
        <dbReference type="Proteomes" id="UP000198683"/>
    </source>
</evidence>
<keyword evidence="3" id="KW-0012">Acyltransferase</keyword>
<dbReference type="GO" id="GO:0016747">
    <property type="term" value="F:acyltransferase activity, transferring groups other than amino-acyl groups"/>
    <property type="evidence" value="ECO:0007669"/>
    <property type="project" value="InterPro"/>
</dbReference>
<dbReference type="InterPro" id="IPR002656">
    <property type="entry name" value="Acyl_transf_3_dom"/>
</dbReference>
<feature type="transmembrane region" description="Helical" evidence="1">
    <location>
        <begin position="34"/>
        <end position="51"/>
    </location>
</feature>
<dbReference type="EMBL" id="FNFB01000019">
    <property type="protein sequence ID" value="SDL29819.1"/>
    <property type="molecule type" value="Genomic_DNA"/>
</dbReference>